<dbReference type="EMBL" id="BGZK01002585">
    <property type="protein sequence ID" value="GBP95103.1"/>
    <property type="molecule type" value="Genomic_DNA"/>
</dbReference>
<protein>
    <submittedName>
        <fullName evidence="2">Uncharacterized protein</fullName>
    </submittedName>
</protein>
<evidence type="ECO:0000313" key="2">
    <source>
        <dbReference type="EMBL" id="GBP95103.1"/>
    </source>
</evidence>
<comment type="caution">
    <text evidence="2">The sequence shown here is derived from an EMBL/GenBank/DDBJ whole genome shotgun (WGS) entry which is preliminary data.</text>
</comment>
<feature type="compositionally biased region" description="Basic and acidic residues" evidence="1">
    <location>
        <begin position="23"/>
        <end position="33"/>
    </location>
</feature>
<name>A0A4C2A712_EUMVA</name>
<reference evidence="2 3" key="1">
    <citation type="journal article" date="2019" name="Commun. Biol.">
        <title>The bagworm genome reveals a unique fibroin gene that provides high tensile strength.</title>
        <authorList>
            <person name="Kono N."/>
            <person name="Nakamura H."/>
            <person name="Ohtoshi R."/>
            <person name="Tomita M."/>
            <person name="Numata K."/>
            <person name="Arakawa K."/>
        </authorList>
    </citation>
    <scope>NUCLEOTIDE SEQUENCE [LARGE SCALE GENOMIC DNA]</scope>
</reference>
<keyword evidence="3" id="KW-1185">Reference proteome</keyword>
<gene>
    <name evidence="2" type="ORF">EVAR_68967_1</name>
</gene>
<feature type="compositionally biased region" description="Basic and acidic residues" evidence="1">
    <location>
        <begin position="67"/>
        <end position="77"/>
    </location>
</feature>
<proteinExistence type="predicted"/>
<organism evidence="2 3">
    <name type="scientific">Eumeta variegata</name>
    <name type="common">Bagworm moth</name>
    <name type="synonym">Eumeta japonica</name>
    <dbReference type="NCBI Taxonomy" id="151549"/>
    <lineage>
        <taxon>Eukaryota</taxon>
        <taxon>Metazoa</taxon>
        <taxon>Ecdysozoa</taxon>
        <taxon>Arthropoda</taxon>
        <taxon>Hexapoda</taxon>
        <taxon>Insecta</taxon>
        <taxon>Pterygota</taxon>
        <taxon>Neoptera</taxon>
        <taxon>Endopterygota</taxon>
        <taxon>Lepidoptera</taxon>
        <taxon>Glossata</taxon>
        <taxon>Ditrysia</taxon>
        <taxon>Tineoidea</taxon>
        <taxon>Psychidae</taxon>
        <taxon>Oiketicinae</taxon>
        <taxon>Eumeta</taxon>
    </lineage>
</organism>
<evidence type="ECO:0000256" key="1">
    <source>
        <dbReference type="SAM" id="MobiDB-lite"/>
    </source>
</evidence>
<sequence>MTCPMCCTEPNAQTLITIVPNNEMERLPRQGPEREEEDTGSLTRAWLSRAPPSTTTPQPGALPPAAERMRNDARAREWPGVGAGLKNEDWR</sequence>
<accession>A0A4C2A712</accession>
<dbReference type="AlphaFoldDB" id="A0A4C2A712"/>
<evidence type="ECO:0000313" key="3">
    <source>
        <dbReference type="Proteomes" id="UP000299102"/>
    </source>
</evidence>
<dbReference type="Proteomes" id="UP000299102">
    <property type="component" value="Unassembled WGS sequence"/>
</dbReference>
<feature type="region of interest" description="Disordered" evidence="1">
    <location>
        <begin position="20"/>
        <end position="91"/>
    </location>
</feature>